<dbReference type="SUPFAM" id="SSF56672">
    <property type="entry name" value="DNA/RNA polymerases"/>
    <property type="match status" value="1"/>
</dbReference>
<dbReference type="Pfam" id="PF13966">
    <property type="entry name" value="zf-RVT"/>
    <property type="match status" value="1"/>
</dbReference>
<evidence type="ECO:0000256" key="2">
    <source>
        <dbReference type="SAM" id="Phobius"/>
    </source>
</evidence>
<feature type="domain" description="Reverse transcriptase" evidence="3">
    <location>
        <begin position="1068"/>
        <end position="1348"/>
    </location>
</feature>
<keyword evidence="2" id="KW-1133">Transmembrane helix</keyword>
<feature type="transmembrane region" description="Helical" evidence="2">
    <location>
        <begin position="1691"/>
        <end position="1717"/>
    </location>
</feature>
<dbReference type="PROSITE" id="PS50878">
    <property type="entry name" value="RT_POL"/>
    <property type="match status" value="1"/>
</dbReference>
<accession>A0A2N9ED35</accession>
<protein>
    <recommendedName>
        <fullName evidence="3">Reverse transcriptase domain-containing protein</fullName>
    </recommendedName>
</protein>
<dbReference type="PANTHER" id="PTHR33116">
    <property type="entry name" value="REVERSE TRANSCRIPTASE ZINC-BINDING DOMAIN-CONTAINING PROTEIN-RELATED-RELATED"/>
    <property type="match status" value="1"/>
</dbReference>
<dbReference type="GO" id="GO:0004519">
    <property type="term" value="F:endonuclease activity"/>
    <property type="evidence" value="ECO:0007669"/>
    <property type="project" value="InterPro"/>
</dbReference>
<dbReference type="SUPFAM" id="SSF56219">
    <property type="entry name" value="DNase I-like"/>
    <property type="match status" value="1"/>
</dbReference>
<sequence length="1791" mass="203993">MDSYNGKMDYWAVKLSSLRVQLRCRVQEVHVRDEIIRVPFQQQNWEGPNHVKCTEIGKHHRCDIFTGKEGAIWLGRCVEENITREREQAFIRTRGEHNKTYVVRRFGNIHGRYVEVTECGRGDSRGRIIIPEGKEQSGWRGFVKELKLLLSSKSNYGLPHGKQQHREEGLAGEVVRHVEGVVSVKMGQTTYAGVVGKGVAAKNGKEKEQVMAQSLPAKETKRRDDTLKKYVPQLPPLLLAKSKTRVPLRFFPNENPISEKRNFGTGLKVSINELGIRRVSRKLTEDAILPREKWVPKAKSKEMGQTTKAQVCSLPSDFGPSTYEVGEASGSKCGPCEGPEDNVVLSLDLNPETSVQPENSYRVIHQPDKVIPAQADISLPGELTEMPQKRLRLEPRYGATMNGMTWVLRVADESRLAIPEHFIPRWPPVCVSYNGFGSHIRHLQGFGLGFSQEMVGSRGYESKAVGVETDGVDNVVSSTELILWMDNASIGAEPLTMIVSNIEANNTETRETSRVRFYQNPPSDWVLGQMKELGRCVGVSYEGYEDEIIALLQKIEARRPHQRKKAPSQKGGTQSANRGQRELRGLQSTVNYDVRRGLNDKEKRFRMRNLIKLWKADVICLQETKMAEFSRRVIQSLWGNQHVDWTSLGSNGAAGGILLMWDRRMVEKVEEAAGNYSLSCKFRSVFDQFEWIYSGVYGPNSDTERGFLWEELAGLISWWDAPWCIGGDFNVVRFPSEKSGRAVLSPAMNEFSDFIAEMGLLDLPLEGGLFTWSNNREVSAKSRIDRFLVSSEWSDHFGLVNQRRLPRLLSDHYPILLDCGRIVGGRSPFRFENMWLKADGFVDRVRGWWDSYVFPGSPSHIFASKLKALKMDLKQWNINEFGNIHFKQQKLLLSLHELETTSESRALSEGEVSEKLRLISELEKNTLLEEICCRQKSRVLWLKEGDKNTKYFHKLANAHRRHNSIRHLTINGELSSDLADIKAHIIEFYKNLYSEDGGRRPLLDGLHFSSITSDEACWLERPFEEEEIFQAVSNMNGDKAPGPDGFPMTFFHACWPILRADLLAVFSEFHEFGSFQRSLNATFLTLIPKKTNADEVKDFRPISLVSSVYKILAKVLANRLSGVLDNIISPSQNAFVQGRQMIDSVLVANECLDSRIKEGIPGVMCKLDVEKAYDHVNWSSLLYLLRRCGFSLKWRRWIAFCISTVRFSVLINGGPEGFFGSSRGIRQGDSLSPLLFIIVMEALSRMMSKAVEGGLLSGFQVGAMDSQVARVSHLLFADDTLIFSDARPDHIFNLRLLFNWFEAVSGLKINLNKSEMVPVGNVPDLEELAAIMGCKIIQLPMTYLGLPLGANFKSKSIWDPILEKMERKLSGWQRMYLSKGGRITLIKSTLSSLPTYFMSLFPIPVSVAFRIDKIQRDFLWGGMGEIQVCQPLQMGGLGVRNLRLFNQALLGKWLWRYGNEENAFWRHLISAKYGSSFGGWTTREVNGPYGSGLWKHIRKGWGTFSRYVHFEVGDGFRTKFWDDVWCGFYSLKHAFPDLYRIARNKDAAVGDLLQFQNGGVTWVLDFIRHVQDWELESVNVLLELLYSSSAKGYGEDRMCWRGGCKDGFQVKDYYRVILPQIGITLPWRSIWKSKAPPRVAFFVWTAALGRILTTDNLRHRRVIVLDYCWMCKRNGESISHLLLHCSYATELWNFVVTIFGISWVMPFGIVNLLSCWGGGCRNTRIRKVWDMVPLCIFWCIWWERNTRCFEGLERNVLELKGLVLRTLMEWSKAAGVLVFSSTLDFLESCNA</sequence>
<dbReference type="Pfam" id="PF03372">
    <property type="entry name" value="Exo_endo_phos"/>
    <property type="match status" value="1"/>
</dbReference>
<keyword evidence="2" id="KW-0472">Membrane</keyword>
<gene>
    <name evidence="4" type="ORF">FSB_LOCUS4778</name>
</gene>
<dbReference type="InterPro" id="IPR020847">
    <property type="entry name" value="AP_endonuclease_F1_BS"/>
</dbReference>
<dbReference type="Gene3D" id="3.60.10.10">
    <property type="entry name" value="Endonuclease/exonuclease/phosphatase"/>
    <property type="match status" value="1"/>
</dbReference>
<dbReference type="CDD" id="cd01650">
    <property type="entry name" value="RT_nLTR_like"/>
    <property type="match status" value="1"/>
</dbReference>
<keyword evidence="2" id="KW-0812">Transmembrane</keyword>
<dbReference type="InterPro" id="IPR005135">
    <property type="entry name" value="Endo/exonuclease/phosphatase"/>
</dbReference>
<dbReference type="InterPro" id="IPR000477">
    <property type="entry name" value="RT_dom"/>
</dbReference>
<dbReference type="GO" id="GO:0006281">
    <property type="term" value="P:DNA repair"/>
    <property type="evidence" value="ECO:0007669"/>
    <property type="project" value="InterPro"/>
</dbReference>
<organism evidence="4">
    <name type="scientific">Fagus sylvatica</name>
    <name type="common">Beechnut</name>
    <dbReference type="NCBI Taxonomy" id="28930"/>
    <lineage>
        <taxon>Eukaryota</taxon>
        <taxon>Viridiplantae</taxon>
        <taxon>Streptophyta</taxon>
        <taxon>Embryophyta</taxon>
        <taxon>Tracheophyta</taxon>
        <taxon>Spermatophyta</taxon>
        <taxon>Magnoliopsida</taxon>
        <taxon>eudicotyledons</taxon>
        <taxon>Gunneridae</taxon>
        <taxon>Pentapetalae</taxon>
        <taxon>rosids</taxon>
        <taxon>fabids</taxon>
        <taxon>Fagales</taxon>
        <taxon>Fagaceae</taxon>
        <taxon>Fagus</taxon>
    </lineage>
</organism>
<dbReference type="InterPro" id="IPR043502">
    <property type="entry name" value="DNA/RNA_pol_sf"/>
</dbReference>
<dbReference type="PANTHER" id="PTHR33116:SF78">
    <property type="entry name" value="OS12G0587133 PROTEIN"/>
    <property type="match status" value="1"/>
</dbReference>
<evidence type="ECO:0000313" key="4">
    <source>
        <dbReference type="EMBL" id="SPC76896.1"/>
    </source>
</evidence>
<name>A0A2N9ED35_FAGSY</name>
<dbReference type="InterPro" id="IPR026960">
    <property type="entry name" value="RVT-Znf"/>
</dbReference>
<feature type="region of interest" description="Disordered" evidence="1">
    <location>
        <begin position="559"/>
        <end position="582"/>
    </location>
</feature>
<evidence type="ECO:0000259" key="3">
    <source>
        <dbReference type="PROSITE" id="PS50878"/>
    </source>
</evidence>
<dbReference type="GO" id="GO:0003677">
    <property type="term" value="F:DNA binding"/>
    <property type="evidence" value="ECO:0007669"/>
    <property type="project" value="InterPro"/>
</dbReference>
<reference evidence="4" key="1">
    <citation type="submission" date="2018-02" db="EMBL/GenBank/DDBJ databases">
        <authorList>
            <person name="Cohen D.B."/>
            <person name="Kent A.D."/>
        </authorList>
    </citation>
    <scope>NUCLEOTIDE SEQUENCE</scope>
</reference>
<dbReference type="EMBL" id="OIVN01000241">
    <property type="protein sequence ID" value="SPC76896.1"/>
    <property type="molecule type" value="Genomic_DNA"/>
</dbReference>
<evidence type="ECO:0000256" key="1">
    <source>
        <dbReference type="SAM" id="MobiDB-lite"/>
    </source>
</evidence>
<proteinExistence type="predicted"/>
<dbReference type="PROSITE" id="PS00726">
    <property type="entry name" value="AP_NUCLEASE_F1_1"/>
    <property type="match status" value="1"/>
</dbReference>
<dbReference type="InterPro" id="IPR036691">
    <property type="entry name" value="Endo/exonu/phosph_ase_sf"/>
</dbReference>
<dbReference type="Pfam" id="PF00078">
    <property type="entry name" value="RVT_1"/>
    <property type="match status" value="1"/>
</dbReference>